<dbReference type="Proteomes" id="UP000247922">
    <property type="component" value="Unassembled WGS sequence"/>
</dbReference>
<dbReference type="PANTHER" id="PTHR32182">
    <property type="entry name" value="DNA REPLICATION AND REPAIR PROTEIN RECF"/>
    <property type="match status" value="1"/>
</dbReference>
<dbReference type="Gene3D" id="3.40.50.300">
    <property type="entry name" value="P-loop containing nucleotide triphosphate hydrolases"/>
    <property type="match status" value="1"/>
</dbReference>
<dbReference type="Pfam" id="PF14491">
    <property type="entry name" value="DUF4435"/>
    <property type="match status" value="1"/>
</dbReference>
<organism evidence="3 4">
    <name type="scientific">Streptohalobacillus salinus</name>
    <dbReference type="NCBI Taxonomy" id="621096"/>
    <lineage>
        <taxon>Bacteria</taxon>
        <taxon>Bacillati</taxon>
        <taxon>Bacillota</taxon>
        <taxon>Bacilli</taxon>
        <taxon>Bacillales</taxon>
        <taxon>Bacillaceae</taxon>
        <taxon>Streptohalobacillus</taxon>
    </lineage>
</organism>
<protein>
    <submittedName>
        <fullName evidence="3">Uncharacterized protein DUF4435</fullName>
    </submittedName>
</protein>
<feature type="domain" description="DUF4435" evidence="2">
    <location>
        <begin position="289"/>
        <end position="516"/>
    </location>
</feature>
<dbReference type="InterPro" id="IPR027417">
    <property type="entry name" value="P-loop_NTPase"/>
</dbReference>
<evidence type="ECO:0000259" key="1">
    <source>
        <dbReference type="Pfam" id="PF13304"/>
    </source>
</evidence>
<sequence>MFTLPQRKDKAPISIEYDEFKSIVLLGANGSGKTRLSVWLEKNIQNVHRISAQKSLTMPKEIRPTTIDKALEEFLYGTTNDNKEWLRNIGKRNGRWGNNPATFLLNDFEKLLTLLHTEEYEASVEFKDSYEDGKETKKPKTKLDIIQNIWESVLPHRKLRKRAGTIEVSPVDKTDDIYNASEMSDGERLVFYFIGEVVCAPENSIIIIDEPENHLHTSIIKKLWDSIEMVRKDCKLVFLTHDIDFAITRNNSKIIWIKSYEGNEVWDYDVIGDEDNIPSEAYLEIIGSRNPILFIEGDKSSIDYHLYQYLFKEYTIVPIGSCEKVIETTKAFNDLSHFHNLTAKGIIDRDRRTEEEIQTYAEKQIFIPQVAEVENLFIVEEVVKAVATILRKDSEKVFHEVKNSVIKLFEKELEKQAYQYATYSIRKKTIQQLDIKHNNFEEFNINFKNFFEQNSNETIYKVIYELFNQYLKEEDYNNIIKVFNFKGLIPQSRVAEKCGLNNKNYMNFIKDVLKESSSEGEVLRAGMEKYISLIER</sequence>
<dbReference type="GO" id="GO:0016887">
    <property type="term" value="F:ATP hydrolysis activity"/>
    <property type="evidence" value="ECO:0007669"/>
    <property type="project" value="InterPro"/>
</dbReference>
<proteinExistence type="predicted"/>
<dbReference type="RefSeq" id="WP_110251636.1">
    <property type="nucleotide sequence ID" value="NZ_QJJR01000009.1"/>
</dbReference>
<dbReference type="GO" id="GO:0005524">
    <property type="term" value="F:ATP binding"/>
    <property type="evidence" value="ECO:0007669"/>
    <property type="project" value="InterPro"/>
</dbReference>
<dbReference type="SUPFAM" id="SSF52540">
    <property type="entry name" value="P-loop containing nucleoside triphosphate hydrolases"/>
    <property type="match status" value="1"/>
</dbReference>
<dbReference type="AlphaFoldDB" id="A0A2V3W6W7"/>
<evidence type="ECO:0000259" key="2">
    <source>
        <dbReference type="Pfam" id="PF14491"/>
    </source>
</evidence>
<dbReference type="InterPro" id="IPR029492">
    <property type="entry name" value="DUF4435"/>
</dbReference>
<keyword evidence="4" id="KW-1185">Reference proteome</keyword>
<dbReference type="OrthoDB" id="308933at2"/>
<reference evidence="3 4" key="1">
    <citation type="submission" date="2018-05" db="EMBL/GenBank/DDBJ databases">
        <title>Genomic Encyclopedia of Type Strains, Phase IV (KMG-IV): sequencing the most valuable type-strain genomes for metagenomic binning, comparative biology and taxonomic classification.</title>
        <authorList>
            <person name="Goeker M."/>
        </authorList>
    </citation>
    <scope>NUCLEOTIDE SEQUENCE [LARGE SCALE GENOMIC DNA]</scope>
    <source>
        <strain evidence="3 4">DSM 22440</strain>
    </source>
</reference>
<gene>
    <name evidence="3" type="ORF">DES38_1096</name>
</gene>
<feature type="domain" description="ATPase AAA-type core" evidence="1">
    <location>
        <begin position="126"/>
        <end position="242"/>
    </location>
</feature>
<dbReference type="CDD" id="cd00267">
    <property type="entry name" value="ABC_ATPase"/>
    <property type="match status" value="1"/>
</dbReference>
<dbReference type="GO" id="GO:0000731">
    <property type="term" value="P:DNA synthesis involved in DNA repair"/>
    <property type="evidence" value="ECO:0007669"/>
    <property type="project" value="TreeGrafter"/>
</dbReference>
<dbReference type="InterPro" id="IPR003959">
    <property type="entry name" value="ATPase_AAA_core"/>
</dbReference>
<dbReference type="EMBL" id="QJJR01000009">
    <property type="protein sequence ID" value="PXW89770.1"/>
    <property type="molecule type" value="Genomic_DNA"/>
</dbReference>
<dbReference type="PANTHER" id="PTHR32182:SF22">
    <property type="entry name" value="ATP-DEPENDENT ENDONUCLEASE, OLD FAMILY-RELATED"/>
    <property type="match status" value="1"/>
</dbReference>
<dbReference type="Pfam" id="PF13304">
    <property type="entry name" value="AAA_21"/>
    <property type="match status" value="1"/>
</dbReference>
<accession>A0A2V3W6W7</accession>
<evidence type="ECO:0000313" key="3">
    <source>
        <dbReference type="EMBL" id="PXW89770.1"/>
    </source>
</evidence>
<evidence type="ECO:0000313" key="4">
    <source>
        <dbReference type="Proteomes" id="UP000247922"/>
    </source>
</evidence>
<comment type="caution">
    <text evidence="3">The sequence shown here is derived from an EMBL/GenBank/DDBJ whole genome shotgun (WGS) entry which is preliminary data.</text>
</comment>
<name>A0A2V3W6W7_9BACI</name>
<dbReference type="GO" id="GO:0006302">
    <property type="term" value="P:double-strand break repair"/>
    <property type="evidence" value="ECO:0007669"/>
    <property type="project" value="TreeGrafter"/>
</dbReference>